<dbReference type="Pfam" id="PF20181">
    <property type="entry name" value="DUF6544"/>
    <property type="match status" value="1"/>
</dbReference>
<dbReference type="EMBL" id="JBHUFW010000005">
    <property type="protein sequence ID" value="MFD1863193.1"/>
    <property type="molecule type" value="Genomic_DNA"/>
</dbReference>
<dbReference type="InterPro" id="IPR046674">
    <property type="entry name" value="DUF6544"/>
</dbReference>
<proteinExistence type="predicted"/>
<evidence type="ECO:0000313" key="1">
    <source>
        <dbReference type="EMBL" id="MFD1863193.1"/>
    </source>
</evidence>
<name>A0ABW4QIR1_9BACL</name>
<organism evidence="1 2">
    <name type="scientific">Planococcus chinensis</name>
    <dbReference type="NCBI Taxonomy" id="272917"/>
    <lineage>
        <taxon>Bacteria</taxon>
        <taxon>Bacillati</taxon>
        <taxon>Bacillota</taxon>
        <taxon>Bacilli</taxon>
        <taxon>Bacillales</taxon>
        <taxon>Caryophanaceae</taxon>
        <taxon>Planococcus</taxon>
    </lineage>
</organism>
<sequence length="281" mass="31526">MRILLSVLVVLASAFFVVKGANRQSPAESLKAAPLRKLEAPLKRVEPEQLAALPAPVRKWMEWSGISGREEIRSVYAKQTGRMKLKPGQEKWMASEAWQYTTSDPPGFIWKVKMKMGNGLSVTGKDVFQEGKAEMRIKMAGLVPMATTRGNPKADQSSLQRYLMELSGFPSAALSRYVEWHAIDDRTAEATMAYNWIKGRATFHFGEGGELLKVTAMRFKDSDEHAELVPCTAHIRAYRTMDGIRTPSELGVTWDLAEGPFTWYEFTMEDVAFNVKKPAGF</sequence>
<evidence type="ECO:0000313" key="2">
    <source>
        <dbReference type="Proteomes" id="UP001597273"/>
    </source>
</evidence>
<protein>
    <submittedName>
        <fullName evidence="1">DUF6544 family protein</fullName>
    </submittedName>
</protein>
<reference evidence="2" key="1">
    <citation type="journal article" date="2019" name="Int. J. Syst. Evol. Microbiol.">
        <title>The Global Catalogue of Microorganisms (GCM) 10K type strain sequencing project: providing services to taxonomists for standard genome sequencing and annotation.</title>
        <authorList>
            <consortium name="The Broad Institute Genomics Platform"/>
            <consortium name="The Broad Institute Genome Sequencing Center for Infectious Disease"/>
            <person name="Wu L."/>
            <person name="Ma J."/>
        </authorList>
    </citation>
    <scope>NUCLEOTIDE SEQUENCE [LARGE SCALE GENOMIC DNA]</scope>
    <source>
        <strain evidence="2">CGMCC 1.15475</strain>
    </source>
</reference>
<comment type="caution">
    <text evidence="1">The sequence shown here is derived from an EMBL/GenBank/DDBJ whole genome shotgun (WGS) entry which is preliminary data.</text>
</comment>
<dbReference type="RefSeq" id="WP_204892085.1">
    <property type="nucleotide sequence ID" value="NZ_JBHUFW010000005.1"/>
</dbReference>
<accession>A0ABW4QIR1</accession>
<keyword evidence="2" id="KW-1185">Reference proteome</keyword>
<gene>
    <name evidence="1" type="ORF">ACFSDB_09630</name>
</gene>
<dbReference type="Proteomes" id="UP001597273">
    <property type="component" value="Unassembled WGS sequence"/>
</dbReference>